<sequence>MRLSNVKEENKTKTVSDALIWPAEELWVEYYYFLEECGYTLRRRYHPDLIPSWRDKGPKPPYPRPEDAILGLPRVVDATCEDGRKVMLKHISLASQELPISNYVSTEPRTDDPRNRCIPILDVIMIPACDTHAILVMPLLYEHSALPFRHVGELLEMTLQLAECLEFLHDHNIAHRDFCYYNVMIDAWKLIPGGFHPLDPNCMPEGKHHESPGGFKWRSQWSVRPNTYYVIDFGFSEKFDKTMGIRVTGICGQDISVPEMSLTVPYDPFPVDAYHLGNMLLKYYNDYTPNNGLSRLKDIAQKMTQVDPKARPTAREVAEDVRKASKAIGFISRSSRIWPTADSSGLFKLLIRLGVMNPIRIFKIYSVTRFCSIRPRHYFDMAPPGYFSDVQLSIQRVTSALKNPTSDVWNSTSNKSVSITDIFIWVDMTLPEIEERINGMSDEKKRLTFARDLALVQSSYERLTILRDTSKREGDN</sequence>
<dbReference type="Proteomes" id="UP000541558">
    <property type="component" value="Unassembled WGS sequence"/>
</dbReference>
<dbReference type="Gene3D" id="1.10.510.10">
    <property type="entry name" value="Transferase(Phosphotransferase) domain 1"/>
    <property type="match status" value="1"/>
</dbReference>
<accession>A0A8H5F155</accession>
<name>A0A8H5F155_9AGAR</name>
<dbReference type="InterPro" id="IPR000719">
    <property type="entry name" value="Prot_kinase_dom"/>
</dbReference>
<evidence type="ECO:0000313" key="2">
    <source>
        <dbReference type="EMBL" id="KAF5319796.1"/>
    </source>
</evidence>
<dbReference type="GO" id="GO:0004672">
    <property type="term" value="F:protein kinase activity"/>
    <property type="evidence" value="ECO:0007669"/>
    <property type="project" value="InterPro"/>
</dbReference>
<dbReference type="PROSITE" id="PS50011">
    <property type="entry name" value="PROTEIN_KINASE_DOM"/>
    <property type="match status" value="1"/>
</dbReference>
<evidence type="ECO:0000259" key="1">
    <source>
        <dbReference type="PROSITE" id="PS50011"/>
    </source>
</evidence>
<dbReference type="PANTHER" id="PTHR24362">
    <property type="entry name" value="SERINE/THREONINE-PROTEIN KINASE NEK"/>
    <property type="match status" value="1"/>
</dbReference>
<dbReference type="GO" id="GO:0005524">
    <property type="term" value="F:ATP binding"/>
    <property type="evidence" value="ECO:0007669"/>
    <property type="project" value="InterPro"/>
</dbReference>
<dbReference type="SUPFAM" id="SSF56112">
    <property type="entry name" value="Protein kinase-like (PK-like)"/>
    <property type="match status" value="1"/>
</dbReference>
<proteinExistence type="predicted"/>
<dbReference type="AlphaFoldDB" id="A0A8H5F155"/>
<comment type="caution">
    <text evidence="2">The sequence shown here is derived from an EMBL/GenBank/DDBJ whole genome shotgun (WGS) entry which is preliminary data.</text>
</comment>
<dbReference type="SMART" id="SM00220">
    <property type="entry name" value="S_TKc"/>
    <property type="match status" value="1"/>
</dbReference>
<dbReference type="PANTHER" id="PTHR24362:SF309">
    <property type="entry name" value="PROTEIN KINASE DOMAIN-CONTAINING PROTEIN"/>
    <property type="match status" value="1"/>
</dbReference>
<evidence type="ECO:0000313" key="3">
    <source>
        <dbReference type="Proteomes" id="UP000541558"/>
    </source>
</evidence>
<feature type="domain" description="Protein kinase" evidence="1">
    <location>
        <begin position="1"/>
        <end position="379"/>
    </location>
</feature>
<dbReference type="EMBL" id="JAACJK010000173">
    <property type="protein sequence ID" value="KAF5319796.1"/>
    <property type="molecule type" value="Genomic_DNA"/>
</dbReference>
<dbReference type="OrthoDB" id="5987198at2759"/>
<dbReference type="InterPro" id="IPR011009">
    <property type="entry name" value="Kinase-like_dom_sf"/>
</dbReference>
<gene>
    <name evidence="2" type="ORF">D9611_012866</name>
</gene>
<reference evidence="2 3" key="1">
    <citation type="journal article" date="2020" name="ISME J.">
        <title>Uncovering the hidden diversity of litter-decomposition mechanisms in mushroom-forming fungi.</title>
        <authorList>
            <person name="Floudas D."/>
            <person name="Bentzer J."/>
            <person name="Ahren D."/>
            <person name="Johansson T."/>
            <person name="Persson P."/>
            <person name="Tunlid A."/>
        </authorList>
    </citation>
    <scope>NUCLEOTIDE SEQUENCE [LARGE SCALE GENOMIC DNA]</scope>
    <source>
        <strain evidence="2 3">CBS 175.51</strain>
    </source>
</reference>
<protein>
    <recommendedName>
        <fullName evidence="1">Protein kinase domain-containing protein</fullName>
    </recommendedName>
</protein>
<organism evidence="2 3">
    <name type="scientific">Ephemerocybe angulata</name>
    <dbReference type="NCBI Taxonomy" id="980116"/>
    <lineage>
        <taxon>Eukaryota</taxon>
        <taxon>Fungi</taxon>
        <taxon>Dikarya</taxon>
        <taxon>Basidiomycota</taxon>
        <taxon>Agaricomycotina</taxon>
        <taxon>Agaricomycetes</taxon>
        <taxon>Agaricomycetidae</taxon>
        <taxon>Agaricales</taxon>
        <taxon>Agaricineae</taxon>
        <taxon>Psathyrellaceae</taxon>
        <taxon>Ephemerocybe</taxon>
    </lineage>
</organism>
<keyword evidence="3" id="KW-1185">Reference proteome</keyword>